<dbReference type="FunFam" id="3.10.20.90:FF:000102">
    <property type="entry name" value="Plexin B2"/>
    <property type="match status" value="1"/>
</dbReference>
<dbReference type="Proteomes" id="UP000228934">
    <property type="component" value="Unassembled WGS sequence"/>
</dbReference>
<feature type="domain" description="Plexin cytoplasmic RhoGTPase-binding" evidence="2">
    <location>
        <begin position="1"/>
        <end position="93"/>
    </location>
</feature>
<protein>
    <submittedName>
        <fullName evidence="3">Uncharacterized protein</fullName>
    </submittedName>
</protein>
<name>A0A2G9S013_AQUCT</name>
<dbReference type="InterPro" id="IPR008936">
    <property type="entry name" value="Rho_GTPase_activation_prot"/>
</dbReference>
<reference evidence="4" key="1">
    <citation type="journal article" date="2017" name="Nat. Commun.">
        <title>The North American bullfrog draft genome provides insight into hormonal regulation of long noncoding RNA.</title>
        <authorList>
            <person name="Hammond S.A."/>
            <person name="Warren R.L."/>
            <person name="Vandervalk B.P."/>
            <person name="Kucuk E."/>
            <person name="Khan H."/>
            <person name="Gibb E.A."/>
            <person name="Pandoh P."/>
            <person name="Kirk H."/>
            <person name="Zhao Y."/>
            <person name="Jones M."/>
            <person name="Mungall A.J."/>
            <person name="Coope R."/>
            <person name="Pleasance S."/>
            <person name="Moore R.A."/>
            <person name="Holt R.A."/>
            <person name="Round J.M."/>
            <person name="Ohora S."/>
            <person name="Walle B.V."/>
            <person name="Veldhoen N."/>
            <person name="Helbing C.C."/>
            <person name="Birol I."/>
        </authorList>
    </citation>
    <scope>NUCLEOTIDE SEQUENCE [LARGE SCALE GENOMIC DNA]</scope>
</reference>
<proteinExistence type="predicted"/>
<dbReference type="Pfam" id="PF08337">
    <property type="entry name" value="Plexin_cytopl"/>
    <property type="match status" value="1"/>
</dbReference>
<dbReference type="PANTHER" id="PTHR22625">
    <property type="entry name" value="PLEXIN"/>
    <property type="match status" value="1"/>
</dbReference>
<organism evidence="3 4">
    <name type="scientific">Aquarana catesbeiana</name>
    <name type="common">American bullfrog</name>
    <name type="synonym">Rana catesbeiana</name>
    <dbReference type="NCBI Taxonomy" id="8400"/>
    <lineage>
        <taxon>Eukaryota</taxon>
        <taxon>Metazoa</taxon>
        <taxon>Chordata</taxon>
        <taxon>Craniata</taxon>
        <taxon>Vertebrata</taxon>
        <taxon>Euteleostomi</taxon>
        <taxon>Amphibia</taxon>
        <taxon>Batrachia</taxon>
        <taxon>Anura</taxon>
        <taxon>Neobatrachia</taxon>
        <taxon>Ranoidea</taxon>
        <taxon>Ranidae</taxon>
        <taxon>Aquarana</taxon>
    </lineage>
</organism>
<feature type="non-terminal residue" evidence="3">
    <location>
        <position position="1"/>
    </location>
</feature>
<gene>
    <name evidence="3" type="ORF">AB205_0187280</name>
</gene>
<dbReference type="AlphaFoldDB" id="A0A2G9S013"/>
<evidence type="ECO:0000313" key="4">
    <source>
        <dbReference type="Proteomes" id="UP000228934"/>
    </source>
</evidence>
<dbReference type="GO" id="GO:0008360">
    <property type="term" value="P:regulation of cell shape"/>
    <property type="evidence" value="ECO:0007669"/>
    <property type="project" value="TreeGrafter"/>
</dbReference>
<evidence type="ECO:0000313" key="3">
    <source>
        <dbReference type="EMBL" id="PIO33452.1"/>
    </source>
</evidence>
<dbReference type="GO" id="GO:0017154">
    <property type="term" value="F:semaphorin receptor activity"/>
    <property type="evidence" value="ECO:0007669"/>
    <property type="project" value="InterPro"/>
</dbReference>
<accession>A0A2G9S013</accession>
<evidence type="ECO:0000259" key="2">
    <source>
        <dbReference type="Pfam" id="PF20170"/>
    </source>
</evidence>
<dbReference type="Gene3D" id="3.10.20.90">
    <property type="entry name" value="Phosphatidylinositol 3-kinase Catalytic Subunit, Chain A, domain 1"/>
    <property type="match status" value="1"/>
</dbReference>
<dbReference type="PANTHER" id="PTHR22625:SF9">
    <property type="entry name" value="PLEXIN-B2"/>
    <property type="match status" value="1"/>
</dbReference>
<dbReference type="GO" id="GO:0002116">
    <property type="term" value="C:semaphorin receptor complex"/>
    <property type="evidence" value="ECO:0007669"/>
    <property type="project" value="TreeGrafter"/>
</dbReference>
<dbReference type="Gene3D" id="1.10.506.10">
    <property type="entry name" value="GTPase Activation - p120gap, domain 1"/>
    <property type="match status" value="1"/>
</dbReference>
<keyword evidence="4" id="KW-1185">Reference proteome</keyword>
<sequence length="270" mass="31223">TVNVIVQDEGLEPVQVKVLNCDTIAQVKEKIVEQVYKNLPYTQRPKPDSLALEWRPGSTAQILSDLDLTSQKEGRWRRINTLMHYNVRDNATLILSRIGISQQQEENHQDFPGEKHALLEDENKIWHLVRPADEVDEGKSKRGSMKAKEQTKAITEIYLTRLLSVKGTLQQFVDNFFHSVLNSNQVVPPAVKYFFDFLDEQAEKYDIKDEDTVHIWKTNSLSLRFWVNILKNPHFIFDVHVHQVVDASLSVIAQTFMDACSRTEHKLSRT</sequence>
<evidence type="ECO:0000259" key="1">
    <source>
        <dbReference type="Pfam" id="PF08337"/>
    </source>
</evidence>
<dbReference type="SUPFAM" id="SSF48350">
    <property type="entry name" value="GTPase activation domain, GAP"/>
    <property type="match status" value="1"/>
</dbReference>
<dbReference type="InterPro" id="IPR013548">
    <property type="entry name" value="Plexin_cytoplasmic_RasGAP_dom"/>
</dbReference>
<dbReference type="EMBL" id="KV928452">
    <property type="protein sequence ID" value="PIO33452.1"/>
    <property type="molecule type" value="Genomic_DNA"/>
</dbReference>
<dbReference type="GO" id="GO:0050772">
    <property type="term" value="P:positive regulation of axonogenesis"/>
    <property type="evidence" value="ECO:0007669"/>
    <property type="project" value="TreeGrafter"/>
</dbReference>
<dbReference type="InterPro" id="IPR031148">
    <property type="entry name" value="Plexin"/>
</dbReference>
<dbReference type="GO" id="GO:0007162">
    <property type="term" value="P:negative regulation of cell adhesion"/>
    <property type="evidence" value="ECO:0007669"/>
    <property type="project" value="TreeGrafter"/>
</dbReference>
<dbReference type="GO" id="GO:0030334">
    <property type="term" value="P:regulation of cell migration"/>
    <property type="evidence" value="ECO:0007669"/>
    <property type="project" value="TreeGrafter"/>
</dbReference>
<dbReference type="OrthoDB" id="125363at2759"/>
<dbReference type="GO" id="GO:0005886">
    <property type="term" value="C:plasma membrane"/>
    <property type="evidence" value="ECO:0007669"/>
    <property type="project" value="TreeGrafter"/>
</dbReference>
<dbReference type="Pfam" id="PF20170">
    <property type="entry name" value="Plexin_RBD"/>
    <property type="match status" value="1"/>
</dbReference>
<dbReference type="InterPro" id="IPR046800">
    <property type="entry name" value="Plexin_RBD"/>
</dbReference>
<feature type="domain" description="Plexin cytoplasmic RasGAP" evidence="1">
    <location>
        <begin position="95"/>
        <end position="269"/>
    </location>
</feature>